<dbReference type="RefSeq" id="WP_113936214.1">
    <property type="nucleotide sequence ID" value="NZ_QTTY01000001.1"/>
</dbReference>
<dbReference type="CDD" id="cd03808">
    <property type="entry name" value="GT4_CapM-like"/>
    <property type="match status" value="1"/>
</dbReference>
<evidence type="ECO:0000256" key="1">
    <source>
        <dbReference type="ARBA" id="ARBA00009481"/>
    </source>
</evidence>
<comment type="caution">
    <text evidence="4">The sequence shown here is derived from an EMBL/GenBank/DDBJ whole genome shotgun (WGS) entry which is preliminary data.</text>
</comment>
<organism evidence="4 5">
    <name type="scientific">Bacillus mycoides</name>
    <dbReference type="NCBI Taxonomy" id="1405"/>
    <lineage>
        <taxon>Bacteria</taxon>
        <taxon>Bacillati</taxon>
        <taxon>Bacillota</taxon>
        <taxon>Bacilli</taxon>
        <taxon>Bacillales</taxon>
        <taxon>Bacillaceae</taxon>
        <taxon>Bacillus</taxon>
        <taxon>Bacillus cereus group</taxon>
    </lineage>
</organism>
<sequence>MKKVVFICEALGGGVRRHLVDVLSNLDLNKYEVHVIHGTKRVDDVFLSEKNNLMRKGLYFYEVTEMVRELSVKNDIGATKLVIKILREIKPQIVHCHSSKAGAIGRIAAKICGVEQVYYTPHAYVFQNPNLSVKKKFIYKSVEKLLGSLTTKVLHVSKGEEAFALGHKVISLNKSMVVYNGISSPSTDSEFPLKGCKEKLVVGTIARMDYQKNPWLFIRIAEQVIKEKQNVEFVYIGDGEYFKEISEYVKKNNLSEFIKLKGFHSNPDIELICFDIFLSTSLYEGMPYSLIEALSYKKPIIATDVVGNNEIVVDDYNGYLFDKDNAKEGTQKILEIIKNPSLYNKLSNNGFRSFEENFTIEKMLSSIEGVYSK</sequence>
<reference evidence="4 5" key="1">
    <citation type="submission" date="2018-08" db="EMBL/GenBank/DDBJ databases">
        <title>Freshwater and sediment microbial communities from various areas in North America, analyzing microbe dynamics in response to fracking.</title>
        <authorList>
            <person name="Lamendella R."/>
        </authorList>
    </citation>
    <scope>NUCLEOTIDE SEQUENCE [LARGE SCALE GENOMIC DNA]</scope>
    <source>
        <strain evidence="4 5">DB-1</strain>
    </source>
</reference>
<comment type="similarity">
    <text evidence="1">Belongs to the glycosyltransferase group 1 family. Glycosyltransferase 4 subfamily.</text>
</comment>
<dbReference type="Pfam" id="PF00534">
    <property type="entry name" value="Glycos_transf_1"/>
    <property type="match status" value="1"/>
</dbReference>
<evidence type="ECO:0000259" key="2">
    <source>
        <dbReference type="Pfam" id="PF00534"/>
    </source>
</evidence>
<dbReference type="PANTHER" id="PTHR12526">
    <property type="entry name" value="GLYCOSYLTRANSFERASE"/>
    <property type="match status" value="1"/>
</dbReference>
<feature type="domain" description="Glycosyltransferase subfamily 4-like N-terminal" evidence="3">
    <location>
        <begin position="13"/>
        <end position="182"/>
    </location>
</feature>
<gene>
    <name evidence="4" type="ORF">DET55_101238</name>
</gene>
<dbReference type="InterPro" id="IPR028098">
    <property type="entry name" value="Glyco_trans_4-like_N"/>
</dbReference>
<accession>A0A3D9VMT5</accession>
<evidence type="ECO:0000313" key="5">
    <source>
        <dbReference type="Proteomes" id="UP000256530"/>
    </source>
</evidence>
<dbReference type="GO" id="GO:0016757">
    <property type="term" value="F:glycosyltransferase activity"/>
    <property type="evidence" value="ECO:0007669"/>
    <property type="project" value="InterPro"/>
</dbReference>
<evidence type="ECO:0000259" key="3">
    <source>
        <dbReference type="Pfam" id="PF13439"/>
    </source>
</evidence>
<evidence type="ECO:0000313" key="4">
    <source>
        <dbReference type="EMBL" id="REF41500.1"/>
    </source>
</evidence>
<dbReference type="AlphaFoldDB" id="A0A3D9VMT5"/>
<dbReference type="Pfam" id="PF13439">
    <property type="entry name" value="Glyco_transf_4"/>
    <property type="match status" value="1"/>
</dbReference>
<name>A0A3D9VMT5_BACMY</name>
<dbReference type="PANTHER" id="PTHR12526:SF630">
    <property type="entry name" value="GLYCOSYLTRANSFERASE"/>
    <property type="match status" value="1"/>
</dbReference>
<feature type="domain" description="Glycosyl transferase family 1" evidence="2">
    <location>
        <begin position="197"/>
        <end position="350"/>
    </location>
</feature>
<dbReference type="Gene3D" id="3.40.50.2000">
    <property type="entry name" value="Glycogen Phosphorylase B"/>
    <property type="match status" value="2"/>
</dbReference>
<dbReference type="InterPro" id="IPR001296">
    <property type="entry name" value="Glyco_trans_1"/>
</dbReference>
<protein>
    <submittedName>
        <fullName evidence="4">Glycosyltransferase involved in cell wall biosynthesis</fullName>
    </submittedName>
</protein>
<dbReference type="SUPFAM" id="SSF53756">
    <property type="entry name" value="UDP-Glycosyltransferase/glycogen phosphorylase"/>
    <property type="match status" value="1"/>
</dbReference>
<proteinExistence type="inferred from homology"/>
<dbReference type="Proteomes" id="UP000256530">
    <property type="component" value="Unassembled WGS sequence"/>
</dbReference>
<keyword evidence="4" id="KW-0808">Transferase</keyword>
<dbReference type="EMBL" id="QTTY01000001">
    <property type="protein sequence ID" value="REF41500.1"/>
    <property type="molecule type" value="Genomic_DNA"/>
</dbReference>